<dbReference type="AlphaFoldDB" id="A0A915M888"/>
<dbReference type="WBParaSite" id="scaffold3024_cov148.g5846">
    <property type="protein sequence ID" value="scaffold3024_cov148.g5846"/>
    <property type="gene ID" value="scaffold3024_cov148.g5846"/>
</dbReference>
<evidence type="ECO:0000256" key="1">
    <source>
        <dbReference type="SAM" id="Phobius"/>
    </source>
</evidence>
<keyword evidence="1" id="KW-1133">Transmembrane helix</keyword>
<protein>
    <submittedName>
        <fullName evidence="3">Uncharacterized protein</fullName>
    </submittedName>
</protein>
<evidence type="ECO:0000313" key="3">
    <source>
        <dbReference type="WBParaSite" id="scaffold3024_cov148.g5846"/>
    </source>
</evidence>
<evidence type="ECO:0000313" key="2">
    <source>
        <dbReference type="Proteomes" id="UP000887561"/>
    </source>
</evidence>
<sequence length="126" mass="13985">MNNKARAMGIVACAASTANRSDTVQKIVQLAGRQLGMVEQVEEAGYAFVVFAMVMLLLHAAGDIEIATTMRMHAITVVGCTQDLVNERGQMKLHTAHLCIAMELYRGNALRSGFEKWHHHIRNQHQ</sequence>
<accession>A0A915M888</accession>
<keyword evidence="1" id="KW-0472">Membrane</keyword>
<proteinExistence type="predicted"/>
<keyword evidence="1" id="KW-0812">Transmembrane</keyword>
<dbReference type="Proteomes" id="UP000887561">
    <property type="component" value="Unplaced"/>
</dbReference>
<reference evidence="3" key="1">
    <citation type="submission" date="2022-11" db="UniProtKB">
        <authorList>
            <consortium name="WormBaseParasite"/>
        </authorList>
    </citation>
    <scope>IDENTIFICATION</scope>
</reference>
<name>A0A915M888_MELJA</name>
<feature type="transmembrane region" description="Helical" evidence="1">
    <location>
        <begin position="44"/>
        <end position="62"/>
    </location>
</feature>
<organism evidence="2 3">
    <name type="scientific">Meloidogyne javanica</name>
    <name type="common">Root-knot nematode worm</name>
    <dbReference type="NCBI Taxonomy" id="6303"/>
    <lineage>
        <taxon>Eukaryota</taxon>
        <taxon>Metazoa</taxon>
        <taxon>Ecdysozoa</taxon>
        <taxon>Nematoda</taxon>
        <taxon>Chromadorea</taxon>
        <taxon>Rhabditida</taxon>
        <taxon>Tylenchina</taxon>
        <taxon>Tylenchomorpha</taxon>
        <taxon>Tylenchoidea</taxon>
        <taxon>Meloidogynidae</taxon>
        <taxon>Meloidogyninae</taxon>
        <taxon>Meloidogyne</taxon>
        <taxon>Meloidogyne incognita group</taxon>
    </lineage>
</organism>
<keyword evidence="2" id="KW-1185">Reference proteome</keyword>